<protein>
    <submittedName>
        <fullName evidence="2">Uncharacterized protein</fullName>
    </submittedName>
</protein>
<dbReference type="SUPFAM" id="SSF51004">
    <property type="entry name" value="C-terminal (heme d1) domain of cytochrome cd1-nitrite reductase"/>
    <property type="match status" value="1"/>
</dbReference>
<accession>A0AAJ5VUN8</accession>
<dbReference type="EMBL" id="CP119312">
    <property type="protein sequence ID" value="WEK03798.1"/>
    <property type="molecule type" value="Genomic_DNA"/>
</dbReference>
<gene>
    <name evidence="2" type="ORF">P0Y65_16620</name>
</gene>
<evidence type="ECO:0000313" key="2">
    <source>
        <dbReference type="EMBL" id="WEK03798.1"/>
    </source>
</evidence>
<dbReference type="AlphaFoldDB" id="A0AAJ5VUN8"/>
<evidence type="ECO:0000256" key="1">
    <source>
        <dbReference type="SAM" id="MobiDB-lite"/>
    </source>
</evidence>
<dbReference type="Proteomes" id="UP001217476">
    <property type="component" value="Chromosome"/>
</dbReference>
<dbReference type="InterPro" id="IPR011048">
    <property type="entry name" value="Haem_d1_sf"/>
</dbReference>
<proteinExistence type="predicted"/>
<evidence type="ECO:0000313" key="3">
    <source>
        <dbReference type="Proteomes" id="UP001217476"/>
    </source>
</evidence>
<reference evidence="2" key="1">
    <citation type="submission" date="2023-03" db="EMBL/GenBank/DDBJ databases">
        <title>Andean soil-derived lignocellulolytic bacterial consortium as a source of novel taxa and putative plastic-active enzymes.</title>
        <authorList>
            <person name="Diaz-Garcia L."/>
            <person name="Chuvochina M."/>
            <person name="Feuerriegel G."/>
            <person name="Bunk B."/>
            <person name="Sproer C."/>
            <person name="Streit W.R."/>
            <person name="Rodriguez L.M."/>
            <person name="Overmann J."/>
            <person name="Jimenez D.J."/>
        </authorList>
    </citation>
    <scope>NUCLEOTIDE SEQUENCE</scope>
    <source>
        <strain evidence="2">MAG 4196</strain>
    </source>
</reference>
<organism evidence="2 3">
    <name type="scientific">Candidatus Devosia phytovorans</name>
    <dbReference type="NCBI Taxonomy" id="3121372"/>
    <lineage>
        <taxon>Bacteria</taxon>
        <taxon>Pseudomonadati</taxon>
        <taxon>Pseudomonadota</taxon>
        <taxon>Alphaproteobacteria</taxon>
        <taxon>Hyphomicrobiales</taxon>
        <taxon>Devosiaceae</taxon>
        <taxon>Devosia</taxon>
    </lineage>
</organism>
<feature type="region of interest" description="Disordered" evidence="1">
    <location>
        <begin position="145"/>
        <end position="164"/>
    </location>
</feature>
<name>A0AAJ5VUN8_9HYPH</name>
<sequence length="195" mass="21208">MADPAEIGNNPDTLAAHPDRDMVAVVSNTQDANLLQLVDYANGAFAGVVGFDLAELDVIGSSDTPQPRRDSDQWHPYGNVVAVNVKTQKRVVFYSVSDALELSPWGEPVEVGADPFVGRLSACRMASGSMDRYGPAKTLPKCDLDRPAPSVMLPRQSRTTSSPGRCWTGSCRPTRFHRPIAGCPAEDQCERETYR</sequence>